<sequence>MSKKKFDSFQLCDLCGRLVYSRQSADHRAVCEADSSSDDHKCAFIQDGVLHALVVETNNKMFSEISAISERTNVGFSSDEDKDINHLRSVNKMDEHIEKPSIFNHEKEDAMISSRNATPKVMR</sequence>
<dbReference type="AlphaFoldDB" id="A0AAU9WTS9"/>
<protein>
    <submittedName>
        <fullName evidence="1">Uncharacterized protein</fullName>
    </submittedName>
</protein>
<evidence type="ECO:0000313" key="2">
    <source>
        <dbReference type="Proteomes" id="UP001159428"/>
    </source>
</evidence>
<keyword evidence="2" id="KW-1185">Reference proteome</keyword>
<reference evidence="1 2" key="1">
    <citation type="submission" date="2022-05" db="EMBL/GenBank/DDBJ databases">
        <authorList>
            <consortium name="Genoscope - CEA"/>
            <person name="William W."/>
        </authorList>
    </citation>
    <scope>NUCLEOTIDE SEQUENCE [LARGE SCALE GENOMIC DNA]</scope>
</reference>
<dbReference type="Proteomes" id="UP001159428">
    <property type="component" value="Unassembled WGS sequence"/>
</dbReference>
<evidence type="ECO:0000313" key="1">
    <source>
        <dbReference type="EMBL" id="CAH3125640.1"/>
    </source>
</evidence>
<organism evidence="1 2">
    <name type="scientific">Pocillopora meandrina</name>
    <dbReference type="NCBI Taxonomy" id="46732"/>
    <lineage>
        <taxon>Eukaryota</taxon>
        <taxon>Metazoa</taxon>
        <taxon>Cnidaria</taxon>
        <taxon>Anthozoa</taxon>
        <taxon>Hexacorallia</taxon>
        <taxon>Scleractinia</taxon>
        <taxon>Astrocoeniina</taxon>
        <taxon>Pocilloporidae</taxon>
        <taxon>Pocillopora</taxon>
    </lineage>
</organism>
<proteinExistence type="predicted"/>
<comment type="caution">
    <text evidence="1">The sequence shown here is derived from an EMBL/GenBank/DDBJ whole genome shotgun (WGS) entry which is preliminary data.</text>
</comment>
<gene>
    <name evidence="1" type="ORF">PMEA_00012202</name>
</gene>
<accession>A0AAU9WTS9</accession>
<dbReference type="EMBL" id="CALNXJ010000021">
    <property type="protein sequence ID" value="CAH3125640.1"/>
    <property type="molecule type" value="Genomic_DNA"/>
</dbReference>
<name>A0AAU9WTS9_9CNID</name>